<comment type="caution">
    <text evidence="10">The sequence shown here is derived from an EMBL/GenBank/DDBJ whole genome shotgun (WGS) entry which is preliminary data.</text>
</comment>
<dbReference type="InterPro" id="IPR036388">
    <property type="entry name" value="WH-like_DNA-bd_sf"/>
</dbReference>
<dbReference type="PANTHER" id="PTHR48111">
    <property type="entry name" value="REGULATOR OF RPOS"/>
    <property type="match status" value="1"/>
</dbReference>
<dbReference type="EMBL" id="JAXCLA010000005">
    <property type="protein sequence ID" value="MDY0746146.1"/>
    <property type="molecule type" value="Genomic_DNA"/>
</dbReference>
<evidence type="ECO:0000313" key="10">
    <source>
        <dbReference type="EMBL" id="MDY0746146.1"/>
    </source>
</evidence>
<dbReference type="PROSITE" id="PS50110">
    <property type="entry name" value="RESPONSE_REGULATORY"/>
    <property type="match status" value="1"/>
</dbReference>
<keyword evidence="5" id="KW-0804">Transcription</keyword>
<evidence type="ECO:0000259" key="8">
    <source>
        <dbReference type="PROSITE" id="PS50110"/>
    </source>
</evidence>
<evidence type="ECO:0000256" key="2">
    <source>
        <dbReference type="ARBA" id="ARBA00023012"/>
    </source>
</evidence>
<feature type="modified residue" description="4-aspartylphosphate" evidence="6">
    <location>
        <position position="59"/>
    </location>
</feature>
<name>A0ABU5DK53_9BURK</name>
<dbReference type="InterPro" id="IPR001789">
    <property type="entry name" value="Sig_transdc_resp-reg_receiver"/>
</dbReference>
<dbReference type="InterPro" id="IPR016032">
    <property type="entry name" value="Sig_transdc_resp-reg_C-effctor"/>
</dbReference>
<dbReference type="Gene3D" id="3.40.50.2300">
    <property type="match status" value="1"/>
</dbReference>
<dbReference type="SMART" id="SM00862">
    <property type="entry name" value="Trans_reg_C"/>
    <property type="match status" value="1"/>
</dbReference>
<keyword evidence="1 6" id="KW-0597">Phosphoprotein</keyword>
<dbReference type="SUPFAM" id="SSF52172">
    <property type="entry name" value="CheY-like"/>
    <property type="match status" value="1"/>
</dbReference>
<dbReference type="InterPro" id="IPR039420">
    <property type="entry name" value="WalR-like"/>
</dbReference>
<keyword evidence="3" id="KW-0805">Transcription regulation</keyword>
<dbReference type="CDD" id="cd00383">
    <property type="entry name" value="trans_reg_C"/>
    <property type="match status" value="1"/>
</dbReference>
<evidence type="ECO:0000256" key="6">
    <source>
        <dbReference type="PROSITE-ProRule" id="PRU00169"/>
    </source>
</evidence>
<proteinExistence type="predicted"/>
<evidence type="ECO:0000256" key="4">
    <source>
        <dbReference type="ARBA" id="ARBA00023125"/>
    </source>
</evidence>
<dbReference type="InterPro" id="IPR001867">
    <property type="entry name" value="OmpR/PhoB-type_DNA-bd"/>
</dbReference>
<keyword evidence="4 7" id="KW-0238">DNA-binding</keyword>
<keyword evidence="11" id="KW-1185">Reference proteome</keyword>
<evidence type="ECO:0000256" key="5">
    <source>
        <dbReference type="ARBA" id="ARBA00023163"/>
    </source>
</evidence>
<sequence>MLSPEPADLAPTVVLLIDPDPASARLLAATLARWGHRVSVGDLDGLARPDKRVGLVLVDPVDPRGRGWAGLRGLRARSRVPVLAMLGGDDSFDRVLALESGADAVIGKPVQLRELRVRMQGLLLRQAEQVDAGAGALSFGRWRLDPATRRLVGPGGFSTPLSPAEFRLLRAFLERPQSVLRRDELMDLARGAGIEVLERSVDLLISRLRGKLNDDARNPSFIRTVRGVGYLFDDSLR</sequence>
<dbReference type="SUPFAM" id="SSF46894">
    <property type="entry name" value="C-terminal effector domain of the bipartite response regulators"/>
    <property type="match status" value="1"/>
</dbReference>
<feature type="domain" description="Response regulatory" evidence="8">
    <location>
        <begin position="13"/>
        <end position="123"/>
    </location>
</feature>
<evidence type="ECO:0000256" key="1">
    <source>
        <dbReference type="ARBA" id="ARBA00022553"/>
    </source>
</evidence>
<evidence type="ECO:0000313" key="11">
    <source>
        <dbReference type="Proteomes" id="UP001285263"/>
    </source>
</evidence>
<protein>
    <submittedName>
        <fullName evidence="10">Response regulator transcription factor</fullName>
    </submittedName>
</protein>
<evidence type="ECO:0000256" key="3">
    <source>
        <dbReference type="ARBA" id="ARBA00023015"/>
    </source>
</evidence>
<dbReference type="InterPro" id="IPR011006">
    <property type="entry name" value="CheY-like_superfamily"/>
</dbReference>
<dbReference type="RefSeq" id="WP_320424044.1">
    <property type="nucleotide sequence ID" value="NZ_JAXCLA010000005.1"/>
</dbReference>
<dbReference type="PROSITE" id="PS51755">
    <property type="entry name" value="OMPR_PHOB"/>
    <property type="match status" value="1"/>
</dbReference>
<dbReference type="Gene3D" id="1.10.10.10">
    <property type="entry name" value="Winged helix-like DNA-binding domain superfamily/Winged helix DNA-binding domain"/>
    <property type="match status" value="1"/>
</dbReference>
<dbReference type="PANTHER" id="PTHR48111:SF4">
    <property type="entry name" value="DNA-BINDING DUAL TRANSCRIPTIONAL REGULATOR OMPR"/>
    <property type="match status" value="1"/>
</dbReference>
<dbReference type="Pfam" id="PF00486">
    <property type="entry name" value="Trans_reg_C"/>
    <property type="match status" value="1"/>
</dbReference>
<dbReference type="Proteomes" id="UP001285263">
    <property type="component" value="Unassembled WGS sequence"/>
</dbReference>
<feature type="domain" description="OmpR/PhoB-type" evidence="9">
    <location>
        <begin position="134"/>
        <end position="234"/>
    </location>
</feature>
<accession>A0ABU5DK53</accession>
<organism evidence="10 11">
    <name type="scientific">Roseateles agri</name>
    <dbReference type="NCBI Taxonomy" id="3098619"/>
    <lineage>
        <taxon>Bacteria</taxon>
        <taxon>Pseudomonadati</taxon>
        <taxon>Pseudomonadota</taxon>
        <taxon>Betaproteobacteria</taxon>
        <taxon>Burkholderiales</taxon>
        <taxon>Sphaerotilaceae</taxon>
        <taxon>Roseateles</taxon>
    </lineage>
</organism>
<reference evidence="10 11" key="1">
    <citation type="submission" date="2023-11" db="EMBL/GenBank/DDBJ databases">
        <title>Paucibacter sp. nov., isolated from fresh soil in Korea.</title>
        <authorList>
            <person name="Le N.T.T."/>
        </authorList>
    </citation>
    <scope>NUCLEOTIDE SEQUENCE [LARGE SCALE GENOMIC DNA]</scope>
    <source>
        <strain evidence="10 11">R3-3</strain>
    </source>
</reference>
<keyword evidence="2" id="KW-0902">Two-component regulatory system</keyword>
<evidence type="ECO:0000259" key="9">
    <source>
        <dbReference type="PROSITE" id="PS51755"/>
    </source>
</evidence>
<gene>
    <name evidence="10" type="ORF">SNE35_16630</name>
</gene>
<feature type="DNA-binding region" description="OmpR/PhoB-type" evidence="7">
    <location>
        <begin position="134"/>
        <end position="234"/>
    </location>
</feature>
<evidence type="ECO:0000256" key="7">
    <source>
        <dbReference type="PROSITE-ProRule" id="PRU01091"/>
    </source>
</evidence>
<dbReference type="SMART" id="SM00448">
    <property type="entry name" value="REC"/>
    <property type="match status" value="1"/>
</dbReference>